<feature type="compositionally biased region" description="Low complexity" evidence="1">
    <location>
        <begin position="351"/>
        <end position="365"/>
    </location>
</feature>
<dbReference type="AlphaFoldDB" id="A0A409WR35"/>
<evidence type="ECO:0000313" key="3">
    <source>
        <dbReference type="EMBL" id="PPQ81005.1"/>
    </source>
</evidence>
<evidence type="ECO:0000313" key="4">
    <source>
        <dbReference type="Proteomes" id="UP000283269"/>
    </source>
</evidence>
<gene>
    <name evidence="3" type="ORF">CVT25_014513</name>
</gene>
<accession>A0A409WR35</accession>
<dbReference type="Proteomes" id="UP000283269">
    <property type="component" value="Unassembled WGS sequence"/>
</dbReference>
<feature type="compositionally biased region" description="Polar residues" evidence="1">
    <location>
        <begin position="333"/>
        <end position="350"/>
    </location>
</feature>
<name>A0A409WR35_PSICY</name>
<keyword evidence="4" id="KW-1185">Reference proteome</keyword>
<dbReference type="OrthoDB" id="3981028at2759"/>
<proteinExistence type="predicted"/>
<sequence length="515" mass="54961">MPTATTTTVAKTASFQAQIPLKAILESSTSPPTLPSFKTSQASAGTALRSLYNRAARAFVLRDIPLTHTLLRSAFDLLKSPQSSPDSLSDQRRKWDILRITFESTVYTSPPSSSDALPESLRDILSESPQALATSIYTRSVALFTPTAGSAQKAILNAAYLPTQVLTTLVYCSLKVDAPDVGRVIIEDWLARRDNQVDSEGDGYVKVLDLYCLHILPKLGQWEYAKEFLEYEGEMSVEKREHLKSSLNNQYIQALAARRPFTPSQDALSSSSSTSSSPRSYSPAPSSTSSSSSLSTTSTHTVVPATSRGNRFSPSGMTNISQASSSSISVSSDETATPRVTQSGHIPNNGSSHSSNPTHKSSRSPSKVRTLSSSASSAYSTPHPRSHIAHQVSARPGSPSIYALVRASLAPYFTSTKMTTFLLLFVLVPLISFILRMRRQKRLMESGLTTLGIGGGGTAAAGIAAAVSASSNAELVRRRLHASGGGAEGGVVSRAWWEIVRVVGDTARMAGSGLV</sequence>
<dbReference type="EMBL" id="NHYD01003290">
    <property type="protein sequence ID" value="PPQ81005.1"/>
    <property type="molecule type" value="Genomic_DNA"/>
</dbReference>
<keyword evidence="2" id="KW-0472">Membrane</keyword>
<reference evidence="3 4" key="1">
    <citation type="journal article" date="2018" name="Evol. Lett.">
        <title>Horizontal gene cluster transfer increased hallucinogenic mushroom diversity.</title>
        <authorList>
            <person name="Reynolds H.T."/>
            <person name="Vijayakumar V."/>
            <person name="Gluck-Thaler E."/>
            <person name="Korotkin H.B."/>
            <person name="Matheny P.B."/>
            <person name="Slot J.C."/>
        </authorList>
    </citation>
    <scope>NUCLEOTIDE SEQUENCE [LARGE SCALE GENOMIC DNA]</scope>
    <source>
        <strain evidence="3 4">2631</strain>
    </source>
</reference>
<dbReference type="InParanoid" id="A0A409WR35"/>
<protein>
    <submittedName>
        <fullName evidence="3">Uncharacterized protein</fullName>
    </submittedName>
</protein>
<feature type="compositionally biased region" description="Low complexity" evidence="1">
    <location>
        <begin position="269"/>
        <end position="299"/>
    </location>
</feature>
<feature type="region of interest" description="Disordered" evidence="1">
    <location>
        <begin position="263"/>
        <end position="393"/>
    </location>
</feature>
<evidence type="ECO:0000256" key="1">
    <source>
        <dbReference type="SAM" id="MobiDB-lite"/>
    </source>
</evidence>
<keyword evidence="2" id="KW-1133">Transmembrane helix</keyword>
<feature type="compositionally biased region" description="Low complexity" evidence="1">
    <location>
        <begin position="321"/>
        <end position="332"/>
    </location>
</feature>
<feature type="transmembrane region" description="Helical" evidence="2">
    <location>
        <begin position="418"/>
        <end position="435"/>
    </location>
</feature>
<comment type="caution">
    <text evidence="3">The sequence shown here is derived from an EMBL/GenBank/DDBJ whole genome shotgun (WGS) entry which is preliminary data.</text>
</comment>
<evidence type="ECO:0000256" key="2">
    <source>
        <dbReference type="SAM" id="Phobius"/>
    </source>
</evidence>
<keyword evidence="2" id="KW-0812">Transmembrane</keyword>
<organism evidence="3 4">
    <name type="scientific">Psilocybe cyanescens</name>
    <dbReference type="NCBI Taxonomy" id="93625"/>
    <lineage>
        <taxon>Eukaryota</taxon>
        <taxon>Fungi</taxon>
        <taxon>Dikarya</taxon>
        <taxon>Basidiomycota</taxon>
        <taxon>Agaricomycotina</taxon>
        <taxon>Agaricomycetes</taxon>
        <taxon>Agaricomycetidae</taxon>
        <taxon>Agaricales</taxon>
        <taxon>Agaricineae</taxon>
        <taxon>Strophariaceae</taxon>
        <taxon>Psilocybe</taxon>
    </lineage>
</organism>
<feature type="compositionally biased region" description="Polar residues" evidence="1">
    <location>
        <begin position="307"/>
        <end position="320"/>
    </location>
</feature>
<dbReference type="STRING" id="93625.A0A409WR35"/>